<reference evidence="3" key="1">
    <citation type="submission" date="2018-02" db="EMBL/GenBank/DDBJ databases">
        <authorList>
            <person name="Cohen D.B."/>
            <person name="Kent A.D."/>
        </authorList>
    </citation>
    <scope>NUCLEOTIDE SEQUENCE</scope>
</reference>
<accession>A0A2N9GDL3</accession>
<organism evidence="3">
    <name type="scientific">Fagus sylvatica</name>
    <name type="common">Beechnut</name>
    <dbReference type="NCBI Taxonomy" id="28930"/>
    <lineage>
        <taxon>Eukaryota</taxon>
        <taxon>Viridiplantae</taxon>
        <taxon>Streptophyta</taxon>
        <taxon>Embryophyta</taxon>
        <taxon>Tracheophyta</taxon>
        <taxon>Spermatophyta</taxon>
        <taxon>Magnoliopsida</taxon>
        <taxon>eudicotyledons</taxon>
        <taxon>Gunneridae</taxon>
        <taxon>Pentapetalae</taxon>
        <taxon>rosids</taxon>
        <taxon>fabids</taxon>
        <taxon>Fagales</taxon>
        <taxon>Fagaceae</taxon>
        <taxon>Fagus</taxon>
    </lineage>
</organism>
<feature type="domain" description="Topoisomerase 6 subunit A/Spo11 TOPRIM" evidence="2">
    <location>
        <begin position="230"/>
        <end position="314"/>
    </location>
</feature>
<name>A0A2N9GDL3_FAGSY</name>
<dbReference type="PRINTS" id="PR01550">
    <property type="entry name" value="TOP6AFAMILY"/>
</dbReference>
<protein>
    <recommendedName>
        <fullName evidence="2">Topoisomerase 6 subunit A/Spo11 TOPRIM domain-containing protein</fullName>
    </recommendedName>
</protein>
<feature type="compositionally biased region" description="Basic and acidic residues" evidence="1">
    <location>
        <begin position="1"/>
        <end position="12"/>
    </location>
</feature>
<feature type="compositionally biased region" description="Basic and acidic residues" evidence="1">
    <location>
        <begin position="52"/>
        <end position="72"/>
    </location>
</feature>
<dbReference type="InterPro" id="IPR034136">
    <property type="entry name" value="TOPRIM_Topo6A/Spo11"/>
</dbReference>
<dbReference type="GO" id="GO:0003918">
    <property type="term" value="F:DNA topoisomerase type II (double strand cut, ATP-hydrolyzing) activity"/>
    <property type="evidence" value="ECO:0007669"/>
    <property type="project" value="InterPro"/>
</dbReference>
<dbReference type="GO" id="GO:0042138">
    <property type="term" value="P:meiotic DNA double-strand break formation"/>
    <property type="evidence" value="ECO:0007669"/>
    <property type="project" value="TreeGrafter"/>
</dbReference>
<evidence type="ECO:0000256" key="1">
    <source>
        <dbReference type="SAM" id="MobiDB-lite"/>
    </source>
</evidence>
<proteinExistence type="predicted"/>
<dbReference type="GO" id="GO:0007131">
    <property type="term" value="P:reciprocal meiotic recombination"/>
    <property type="evidence" value="ECO:0007669"/>
    <property type="project" value="TreeGrafter"/>
</dbReference>
<dbReference type="EMBL" id="OIVN01002112">
    <property type="protein sequence ID" value="SPD00676.1"/>
    <property type="molecule type" value="Genomic_DNA"/>
</dbReference>
<dbReference type="InterPro" id="IPR002815">
    <property type="entry name" value="Spo11/TopoVI_A"/>
</dbReference>
<feature type="compositionally biased region" description="Basic and acidic residues" evidence="1">
    <location>
        <begin position="95"/>
        <end position="108"/>
    </location>
</feature>
<dbReference type="Gene3D" id="3.40.1360.10">
    <property type="match status" value="1"/>
</dbReference>
<dbReference type="PANTHER" id="PTHR10848:SF4">
    <property type="entry name" value="DNA TOPOISOMERASE 6 SUBUNIT A"/>
    <property type="match status" value="1"/>
</dbReference>
<dbReference type="GO" id="GO:0000228">
    <property type="term" value="C:nuclear chromosome"/>
    <property type="evidence" value="ECO:0007669"/>
    <property type="project" value="TreeGrafter"/>
</dbReference>
<feature type="region of interest" description="Disordered" evidence="1">
    <location>
        <begin position="1"/>
        <end position="118"/>
    </location>
</feature>
<sequence length="437" mass="49162">MLPHRTDPDPISKEIQLLPKKLLQPDGNPETKRHRPKLYQGSDVELPLLSENRLEPDSKREMERYWPEPDSVKRKRTDLDPNLDSDGENLLLPESRPEPDSKILHQNDLDTDSDSNAKDSDGSILDILRYLRDYSASNSETLLTLADLSLDSLYLEVSDLPPEIIKSKIEDIAVQVVESKGIWGMSRPSKFQVYIPELDLLVLKKNTTIQSSRKPIPPLNVGSMRSDALFVLLVEKHATFLRLAEDKFYNRFPCIIITARGYPDVATRMFLRRLRMELHLPVLALMDSDPHGVKILSVYGMVPSESFASKSESVSGSFWCNILPSGIGQFSGRSKFSPSESKSGSRSVRFRLTESGSANNVPSHAYRWVPDGSRIGAVILRRSPGTARACDVLSQGYRWVTEASWVEAVFLWIPSLSRFGGEGSFTYPCQPFLVVEV</sequence>
<gene>
    <name evidence="3" type="ORF">FSB_LOCUS28558</name>
</gene>
<dbReference type="SUPFAM" id="SSF56726">
    <property type="entry name" value="DNA topoisomerase IV, alpha subunit"/>
    <property type="match status" value="1"/>
</dbReference>
<dbReference type="PANTHER" id="PTHR10848">
    <property type="entry name" value="MEIOTIC RECOMBINATION PROTEIN SPO11"/>
    <property type="match status" value="1"/>
</dbReference>
<dbReference type="GO" id="GO:0000706">
    <property type="term" value="P:meiotic DNA double-strand break processing"/>
    <property type="evidence" value="ECO:0007669"/>
    <property type="project" value="TreeGrafter"/>
</dbReference>
<dbReference type="Pfam" id="PF21180">
    <property type="entry name" value="TOP6A-Spo11_Toprim"/>
    <property type="match status" value="1"/>
</dbReference>
<dbReference type="AlphaFoldDB" id="A0A2N9GDL3"/>
<dbReference type="GO" id="GO:0003677">
    <property type="term" value="F:DNA binding"/>
    <property type="evidence" value="ECO:0007669"/>
    <property type="project" value="InterPro"/>
</dbReference>
<dbReference type="InterPro" id="IPR036078">
    <property type="entry name" value="Spo11/TopoVI_A_sf"/>
</dbReference>
<evidence type="ECO:0000313" key="3">
    <source>
        <dbReference type="EMBL" id="SPD00676.1"/>
    </source>
</evidence>
<dbReference type="CDD" id="cd00223">
    <property type="entry name" value="TOPRIM_TopoIIB_SPO"/>
    <property type="match status" value="1"/>
</dbReference>
<evidence type="ECO:0000259" key="2">
    <source>
        <dbReference type="Pfam" id="PF21180"/>
    </source>
</evidence>